<dbReference type="Pfam" id="PF07496">
    <property type="entry name" value="zf-CW"/>
    <property type="match status" value="1"/>
</dbReference>
<evidence type="ECO:0000313" key="9">
    <source>
        <dbReference type="EMBL" id="CAL1544719.1"/>
    </source>
</evidence>
<dbReference type="Proteomes" id="UP001497497">
    <property type="component" value="Unassembled WGS sequence"/>
</dbReference>
<evidence type="ECO:0000256" key="4">
    <source>
        <dbReference type="ARBA" id="ARBA00022833"/>
    </source>
</evidence>
<keyword evidence="5" id="KW-0175">Coiled coil</keyword>
<dbReference type="GO" id="GO:0005634">
    <property type="term" value="C:nucleus"/>
    <property type="evidence" value="ECO:0007669"/>
    <property type="project" value="UniProtKB-SubCell"/>
</dbReference>
<evidence type="ECO:0000259" key="8">
    <source>
        <dbReference type="PROSITE" id="PS51050"/>
    </source>
</evidence>
<comment type="subcellular location">
    <subcellularLocation>
        <location evidence="1">Nucleus</location>
    </subcellularLocation>
</comment>
<dbReference type="GO" id="GO:0008270">
    <property type="term" value="F:zinc ion binding"/>
    <property type="evidence" value="ECO:0007669"/>
    <property type="project" value="UniProtKB-KW"/>
</dbReference>
<dbReference type="GO" id="GO:0016887">
    <property type="term" value="F:ATP hydrolysis activity"/>
    <property type="evidence" value="ECO:0007669"/>
    <property type="project" value="InterPro"/>
</dbReference>
<evidence type="ECO:0000256" key="7">
    <source>
        <dbReference type="SAM" id="MobiDB-lite"/>
    </source>
</evidence>
<dbReference type="Gene3D" id="3.30.565.10">
    <property type="entry name" value="Histidine kinase-like ATPase, C-terminal domain"/>
    <property type="match status" value="1"/>
</dbReference>
<dbReference type="AlphaFoldDB" id="A0AAV2IEN7"/>
<feature type="domain" description="CW-type" evidence="8">
    <location>
        <begin position="399"/>
        <end position="453"/>
    </location>
</feature>
<dbReference type="Pfam" id="PF13589">
    <property type="entry name" value="HATPase_c_3"/>
    <property type="match status" value="1"/>
</dbReference>
<keyword evidence="10" id="KW-1185">Reference proteome</keyword>
<name>A0AAV2IEN7_LYMST</name>
<feature type="compositionally biased region" description="Basic residues" evidence="7">
    <location>
        <begin position="459"/>
        <end position="469"/>
    </location>
</feature>
<sequence length="476" mass="54546">MATLPEGIQLSKINPKFLHSNSTSHVWAFGAFAELIDNAYDPDVGASSLIIDMQKVGTMQCLIIVDNGAGMDKEKLIKMLSFGYCDKGIYNRRESYKPVGLYGNGFKSGSMRLGKDALVFSRCEKSACIGFLSQTYLEAIGADSVIVPILEYSLPDLKRNKDRQCLNNLEAILQYSEFKSEASLKEELNSLKSSVTGTKIFIFNLNRLQSGVGELDFQSDRKDIRCPDPYMADTTNLDCRPLEDTPEYKRSLREYCSILYLRPRMKIIIRGHPVKSKYISKMLYQTEDHQYKPSWMGRNDKPIKIKIGFSCATDCNENYGLMLYHKNRLMRAFERVGYQKQANERGVGVIGVVELDFITPTHNKQDFDRNDHFNSIMSALAGKLNAYWNSKKETQNNDVGKLPDWTWAQCSNCLMWRRLPPGTDGDSLPKHWFCHMNKDAQYNRCFEDEEPDAPADTPRRRRAINKRNKDRLSEVR</sequence>
<feature type="region of interest" description="Disordered" evidence="7">
    <location>
        <begin position="448"/>
        <end position="476"/>
    </location>
</feature>
<dbReference type="Gene3D" id="3.30.40.100">
    <property type="match status" value="1"/>
</dbReference>
<accession>A0AAV2IEN7</accession>
<evidence type="ECO:0000313" key="10">
    <source>
        <dbReference type="Proteomes" id="UP001497497"/>
    </source>
</evidence>
<keyword evidence="3" id="KW-0863">Zinc-finger</keyword>
<evidence type="ECO:0000256" key="3">
    <source>
        <dbReference type="ARBA" id="ARBA00022771"/>
    </source>
</evidence>
<keyword evidence="6" id="KW-0539">Nucleus</keyword>
<gene>
    <name evidence="9" type="ORF">GSLYS_00018202001</name>
</gene>
<evidence type="ECO:0000256" key="1">
    <source>
        <dbReference type="ARBA" id="ARBA00004123"/>
    </source>
</evidence>
<dbReference type="Pfam" id="PF17942">
    <property type="entry name" value="Morc6_S5"/>
    <property type="match status" value="1"/>
</dbReference>
<dbReference type="EMBL" id="CAXITT010000639">
    <property type="protein sequence ID" value="CAL1544719.1"/>
    <property type="molecule type" value="Genomic_DNA"/>
</dbReference>
<keyword evidence="2" id="KW-0479">Metal-binding</keyword>
<dbReference type="PROSITE" id="PS51050">
    <property type="entry name" value="ZF_CW"/>
    <property type="match status" value="1"/>
</dbReference>
<protein>
    <recommendedName>
        <fullName evidence="8">CW-type domain-containing protein</fullName>
    </recommendedName>
</protein>
<comment type="caution">
    <text evidence="9">The sequence shown here is derived from an EMBL/GenBank/DDBJ whole genome shotgun (WGS) entry which is preliminary data.</text>
</comment>
<reference evidence="9 10" key="1">
    <citation type="submission" date="2024-04" db="EMBL/GenBank/DDBJ databases">
        <authorList>
            <consortium name="Genoscope - CEA"/>
            <person name="William W."/>
        </authorList>
    </citation>
    <scope>NUCLEOTIDE SEQUENCE [LARGE SCALE GENOMIC DNA]</scope>
</reference>
<dbReference type="SUPFAM" id="SSF55874">
    <property type="entry name" value="ATPase domain of HSP90 chaperone/DNA topoisomerase II/histidine kinase"/>
    <property type="match status" value="1"/>
</dbReference>
<evidence type="ECO:0000256" key="5">
    <source>
        <dbReference type="ARBA" id="ARBA00023054"/>
    </source>
</evidence>
<organism evidence="9 10">
    <name type="scientific">Lymnaea stagnalis</name>
    <name type="common">Great pond snail</name>
    <name type="synonym">Helix stagnalis</name>
    <dbReference type="NCBI Taxonomy" id="6523"/>
    <lineage>
        <taxon>Eukaryota</taxon>
        <taxon>Metazoa</taxon>
        <taxon>Spiralia</taxon>
        <taxon>Lophotrochozoa</taxon>
        <taxon>Mollusca</taxon>
        <taxon>Gastropoda</taxon>
        <taxon>Heterobranchia</taxon>
        <taxon>Euthyneura</taxon>
        <taxon>Panpulmonata</taxon>
        <taxon>Hygrophila</taxon>
        <taxon>Lymnaeoidea</taxon>
        <taxon>Lymnaeidae</taxon>
        <taxon>Lymnaea</taxon>
    </lineage>
</organism>
<dbReference type="InterPro" id="IPR036890">
    <property type="entry name" value="HATPase_C_sf"/>
</dbReference>
<dbReference type="PANTHER" id="PTHR23336:SF76">
    <property type="entry name" value="MORC S5 DOMAIN-CONTAINING PROTEIN"/>
    <property type="match status" value="1"/>
</dbReference>
<dbReference type="InterPro" id="IPR011124">
    <property type="entry name" value="Znf_CW"/>
</dbReference>
<dbReference type="InterPro" id="IPR041006">
    <property type="entry name" value="Morc_S5"/>
</dbReference>
<evidence type="ECO:0000256" key="6">
    <source>
        <dbReference type="ARBA" id="ARBA00023242"/>
    </source>
</evidence>
<dbReference type="InterPro" id="IPR045261">
    <property type="entry name" value="MORC_ATPase"/>
</dbReference>
<dbReference type="PANTHER" id="PTHR23336">
    <property type="entry name" value="ZINC FINGER CW-TYPE COILED-COIL DOMAIN PROTEIN 3"/>
    <property type="match status" value="1"/>
</dbReference>
<evidence type="ECO:0000256" key="2">
    <source>
        <dbReference type="ARBA" id="ARBA00022723"/>
    </source>
</evidence>
<proteinExistence type="predicted"/>
<keyword evidence="4" id="KW-0862">Zinc</keyword>